<dbReference type="PROSITE" id="PS00070">
    <property type="entry name" value="ALDEHYDE_DEHYDR_CYS"/>
    <property type="match status" value="1"/>
</dbReference>
<dbReference type="InterPro" id="IPR015590">
    <property type="entry name" value="Aldehyde_DH_dom"/>
</dbReference>
<dbReference type="EMBL" id="MAJD01000001">
    <property type="protein sequence ID" value="OBX38136.1"/>
    <property type="molecule type" value="Genomic_DNA"/>
</dbReference>
<comment type="similarity">
    <text evidence="1">Belongs to the aldehyde dehydrogenase family.</text>
</comment>
<dbReference type="FunFam" id="3.40.605.10:FF:000007">
    <property type="entry name" value="NAD/NADP-dependent betaine aldehyde dehydrogenase"/>
    <property type="match status" value="1"/>
</dbReference>
<gene>
    <name evidence="7" type="primary">gbsA_2</name>
    <name evidence="7" type="ORF">A8U91_02522</name>
</gene>
<name>A0A1B8P768_HALEL</name>
<reference evidence="7 8" key="1">
    <citation type="submission" date="2016-06" db="EMBL/GenBank/DDBJ databases">
        <title>Genome sequence of halotolerant plant growth promoting strain of Halomonas elongata HEK1 isolated from salterns of Rann of Kutch, Gujarat, India.</title>
        <authorList>
            <person name="Gaba S."/>
            <person name="Singh R.N."/>
            <person name="Abrol S."/>
            <person name="Kaushik R."/>
            <person name="Saxena A.K."/>
        </authorList>
    </citation>
    <scope>NUCLEOTIDE SEQUENCE [LARGE SCALE GENOMIC DNA]</scope>
    <source>
        <strain evidence="7 8">HEK1</strain>
    </source>
</reference>
<evidence type="ECO:0000259" key="6">
    <source>
        <dbReference type="Pfam" id="PF00171"/>
    </source>
</evidence>
<dbReference type="SUPFAM" id="SSF53720">
    <property type="entry name" value="ALDH-like"/>
    <property type="match status" value="1"/>
</dbReference>
<dbReference type="PANTHER" id="PTHR42804:SF1">
    <property type="entry name" value="ALDEHYDE DEHYDROGENASE-RELATED"/>
    <property type="match status" value="1"/>
</dbReference>
<dbReference type="InterPro" id="IPR016161">
    <property type="entry name" value="Ald_DH/histidinol_DH"/>
</dbReference>
<accession>A0A1B8P768</accession>
<dbReference type="AlphaFoldDB" id="A0A1B8P768"/>
<dbReference type="Gene3D" id="3.40.605.10">
    <property type="entry name" value="Aldehyde Dehydrogenase, Chain A, domain 1"/>
    <property type="match status" value="1"/>
</dbReference>
<evidence type="ECO:0000313" key="7">
    <source>
        <dbReference type="EMBL" id="OBX38136.1"/>
    </source>
</evidence>
<evidence type="ECO:0000256" key="4">
    <source>
        <dbReference type="ARBA" id="ARBA00049194"/>
    </source>
</evidence>
<keyword evidence="2 7" id="KW-0560">Oxidoreductase</keyword>
<feature type="domain" description="Aldehyde dehydrogenase" evidence="6">
    <location>
        <begin position="13"/>
        <end position="455"/>
    </location>
</feature>
<organism evidence="7 8">
    <name type="scientific">Halomonas elongata</name>
    <dbReference type="NCBI Taxonomy" id="2746"/>
    <lineage>
        <taxon>Bacteria</taxon>
        <taxon>Pseudomonadati</taxon>
        <taxon>Pseudomonadota</taxon>
        <taxon>Gammaproteobacteria</taxon>
        <taxon>Oceanospirillales</taxon>
        <taxon>Halomonadaceae</taxon>
        <taxon>Halomonas</taxon>
    </lineage>
</organism>
<comment type="caution">
    <text evidence="7">The sequence shown here is derived from an EMBL/GenBank/DDBJ whole genome shotgun (WGS) entry which is preliminary data.</text>
</comment>
<evidence type="ECO:0000256" key="5">
    <source>
        <dbReference type="SAM" id="MobiDB-lite"/>
    </source>
</evidence>
<proteinExistence type="inferred from homology"/>
<dbReference type="InterPro" id="IPR016160">
    <property type="entry name" value="Ald_DH_CS_CYS"/>
</dbReference>
<dbReference type="Gene3D" id="3.40.309.10">
    <property type="entry name" value="Aldehyde Dehydrogenase, Chain A, domain 2"/>
    <property type="match status" value="1"/>
</dbReference>
<dbReference type="Pfam" id="PF00171">
    <property type="entry name" value="Aldedh"/>
    <property type="match status" value="1"/>
</dbReference>
<sequence>MQHLTRQFIDNQWVESHGLRRLAVTDPYHQCQIAEVTAGDLADVDAAVAAARRAQPAWQALGGDGRAPYLEAFATLLEQRRESLMRLSSTNNGKALAETAIDLDDAIACYRYYAGQARALEARQGRLVEHGMDGVAARTYEDPAGVVGLITPWNFPLVTSAWKIAPALAAGCTVVFKPSEVTPLPEQTLADIAEAIDLPAGVLNLVHGDGEGIGAPLTAHPGVDKLSFTGSNRVGESVMRAAAEGVRGVSDDAEVEQAADWVMAGIYFNSGQICSATSRLLVHHSLADALYDALGRRIDAIRLGDPLGDDTDMGPMTSARQRQSVEDYLAIAAEEGLVAVRDARHRTLPEQGEFIAPTLFRDVPTDSRLWREEIFGPVLCARSVESEAEAIELANDSDFGLAATVISGDSERAQRVGRALRAGSIWFNSEQLVMPEAGWGGFKHSGIGRELGPGACRLPGGEAPDRAGMTLNCAIATTPDTLHRYTSLTEASQGEAPRLSRALPAAGPSSTR</sequence>
<dbReference type="EC" id="1.2.1.3" evidence="3"/>
<feature type="region of interest" description="Disordered" evidence="5">
    <location>
        <begin position="490"/>
        <end position="512"/>
    </location>
</feature>
<evidence type="ECO:0000256" key="3">
    <source>
        <dbReference type="ARBA" id="ARBA00024226"/>
    </source>
</evidence>
<dbReference type="InterPro" id="IPR016163">
    <property type="entry name" value="Ald_DH_C"/>
</dbReference>
<evidence type="ECO:0000256" key="1">
    <source>
        <dbReference type="ARBA" id="ARBA00009986"/>
    </source>
</evidence>
<dbReference type="PANTHER" id="PTHR42804">
    <property type="entry name" value="ALDEHYDE DEHYDROGENASE"/>
    <property type="match status" value="1"/>
</dbReference>
<evidence type="ECO:0000256" key="2">
    <source>
        <dbReference type="ARBA" id="ARBA00023002"/>
    </source>
</evidence>
<comment type="catalytic activity">
    <reaction evidence="4">
        <text>an aldehyde + NAD(+) + H2O = a carboxylate + NADH + 2 H(+)</text>
        <dbReference type="Rhea" id="RHEA:16185"/>
        <dbReference type="ChEBI" id="CHEBI:15377"/>
        <dbReference type="ChEBI" id="CHEBI:15378"/>
        <dbReference type="ChEBI" id="CHEBI:17478"/>
        <dbReference type="ChEBI" id="CHEBI:29067"/>
        <dbReference type="ChEBI" id="CHEBI:57540"/>
        <dbReference type="ChEBI" id="CHEBI:57945"/>
        <dbReference type="EC" id="1.2.1.3"/>
    </reaction>
</comment>
<dbReference type="PATRIC" id="fig|2746.7.peg.2589"/>
<dbReference type="GO" id="GO:0004029">
    <property type="term" value="F:aldehyde dehydrogenase (NAD+) activity"/>
    <property type="evidence" value="ECO:0007669"/>
    <property type="project" value="UniProtKB-EC"/>
</dbReference>
<dbReference type="Proteomes" id="UP000092504">
    <property type="component" value="Unassembled WGS sequence"/>
</dbReference>
<dbReference type="InterPro" id="IPR016162">
    <property type="entry name" value="Ald_DH_N"/>
</dbReference>
<protein>
    <recommendedName>
        <fullName evidence="3">aldehyde dehydrogenase (NAD(+))</fullName>
        <ecNumber evidence="3">1.2.1.3</ecNumber>
    </recommendedName>
</protein>
<evidence type="ECO:0000313" key="8">
    <source>
        <dbReference type="Proteomes" id="UP000092504"/>
    </source>
</evidence>